<dbReference type="SUPFAM" id="SSF63748">
    <property type="entry name" value="Tudor/PWWP/MBT"/>
    <property type="match status" value="1"/>
</dbReference>
<dbReference type="STRING" id="1076256.A0A2H3B3J8"/>
<name>A0A2H3B3J8_9AGAR</name>
<feature type="region of interest" description="Disordered" evidence="1">
    <location>
        <begin position="67"/>
        <end position="162"/>
    </location>
</feature>
<dbReference type="InterPro" id="IPR000313">
    <property type="entry name" value="PWWP_dom"/>
</dbReference>
<feature type="non-terminal residue" evidence="3">
    <location>
        <position position="1"/>
    </location>
</feature>
<evidence type="ECO:0000259" key="2">
    <source>
        <dbReference type="Pfam" id="PF00855"/>
    </source>
</evidence>
<keyword evidence="4" id="KW-1185">Reference proteome</keyword>
<dbReference type="AlphaFoldDB" id="A0A2H3B3J8"/>
<organism evidence="3 4">
    <name type="scientific">Armillaria solidipes</name>
    <dbReference type="NCBI Taxonomy" id="1076256"/>
    <lineage>
        <taxon>Eukaryota</taxon>
        <taxon>Fungi</taxon>
        <taxon>Dikarya</taxon>
        <taxon>Basidiomycota</taxon>
        <taxon>Agaricomycotina</taxon>
        <taxon>Agaricomycetes</taxon>
        <taxon>Agaricomycetidae</taxon>
        <taxon>Agaricales</taxon>
        <taxon>Marasmiineae</taxon>
        <taxon>Physalacriaceae</taxon>
        <taxon>Armillaria</taxon>
    </lineage>
</organism>
<gene>
    <name evidence="3" type="ORF">ARMSODRAFT_1073627</name>
</gene>
<dbReference type="Gene3D" id="2.30.30.140">
    <property type="match status" value="1"/>
</dbReference>
<proteinExistence type="predicted"/>
<accession>A0A2H3B3J8</accession>
<dbReference type="Proteomes" id="UP000218334">
    <property type="component" value="Unassembled WGS sequence"/>
</dbReference>
<protein>
    <recommendedName>
        <fullName evidence="2">PWWP domain-containing protein</fullName>
    </recommendedName>
</protein>
<evidence type="ECO:0000313" key="4">
    <source>
        <dbReference type="Proteomes" id="UP000218334"/>
    </source>
</evidence>
<dbReference type="EMBL" id="KZ293511">
    <property type="protein sequence ID" value="PBK59177.1"/>
    <property type="molecule type" value="Genomic_DNA"/>
</dbReference>
<evidence type="ECO:0000256" key="1">
    <source>
        <dbReference type="SAM" id="MobiDB-lite"/>
    </source>
</evidence>
<sequence>PTGKKANFYLVRFFPTGNFSWLAPKDISKLQQHEIKAYINEPFKKSDDYLTDYKVVLDPSEWEKHKVEQAEAAASEDVVNEVDQLDSENEEKLKKWKWGSEGGTSARKHKTSTTGDTKKKENVESEDDGKVDEDVGTSKKGTSPPPAKKAKRDKEEYDEGASFLSLSTANYGILMEYSFRAM</sequence>
<feature type="compositionally biased region" description="Acidic residues" evidence="1">
    <location>
        <begin position="78"/>
        <end position="89"/>
    </location>
</feature>
<dbReference type="Pfam" id="PF00855">
    <property type="entry name" value="PWWP"/>
    <property type="match status" value="1"/>
</dbReference>
<reference evidence="4" key="1">
    <citation type="journal article" date="2017" name="Nat. Ecol. Evol.">
        <title>Genome expansion and lineage-specific genetic innovations in the forest pathogenic fungi Armillaria.</title>
        <authorList>
            <person name="Sipos G."/>
            <person name="Prasanna A.N."/>
            <person name="Walter M.C."/>
            <person name="O'Connor E."/>
            <person name="Balint B."/>
            <person name="Krizsan K."/>
            <person name="Kiss B."/>
            <person name="Hess J."/>
            <person name="Varga T."/>
            <person name="Slot J."/>
            <person name="Riley R."/>
            <person name="Boka B."/>
            <person name="Rigling D."/>
            <person name="Barry K."/>
            <person name="Lee J."/>
            <person name="Mihaltcheva S."/>
            <person name="LaButti K."/>
            <person name="Lipzen A."/>
            <person name="Waldron R."/>
            <person name="Moloney N.M."/>
            <person name="Sperisen C."/>
            <person name="Kredics L."/>
            <person name="Vagvoelgyi C."/>
            <person name="Patrignani A."/>
            <person name="Fitzpatrick D."/>
            <person name="Nagy I."/>
            <person name="Doyle S."/>
            <person name="Anderson J.B."/>
            <person name="Grigoriev I.V."/>
            <person name="Gueldener U."/>
            <person name="Muensterkoetter M."/>
            <person name="Nagy L.G."/>
        </authorList>
    </citation>
    <scope>NUCLEOTIDE SEQUENCE [LARGE SCALE GENOMIC DNA]</scope>
    <source>
        <strain evidence="4">28-4</strain>
    </source>
</reference>
<feature type="domain" description="PWWP" evidence="2">
    <location>
        <begin position="6"/>
        <end position="49"/>
    </location>
</feature>
<evidence type="ECO:0000313" key="3">
    <source>
        <dbReference type="EMBL" id="PBK59177.1"/>
    </source>
</evidence>